<dbReference type="GeneID" id="91756646"/>
<evidence type="ECO:0000256" key="3">
    <source>
        <dbReference type="ARBA" id="ARBA00022603"/>
    </source>
</evidence>
<evidence type="ECO:0000313" key="9">
    <source>
        <dbReference type="EMBL" id="AKV77278.1"/>
    </source>
</evidence>
<dbReference type="PANTHER" id="PTHR43182">
    <property type="entry name" value="COBALT-PRECORRIN-6B C(15)-METHYLTRANSFERASE (DECARBOXYLATING)"/>
    <property type="match status" value="1"/>
</dbReference>
<dbReference type="PATRIC" id="fig|43687.5.peg.2266"/>
<dbReference type="Proteomes" id="UP000056255">
    <property type="component" value="Chromosome"/>
</dbReference>
<dbReference type="Proteomes" id="UP000061362">
    <property type="component" value="Chromosome"/>
</dbReference>
<evidence type="ECO:0000313" key="17">
    <source>
        <dbReference type="Proteomes" id="UP000062475"/>
    </source>
</evidence>
<evidence type="ECO:0000313" key="13">
    <source>
        <dbReference type="Proteomes" id="UP000029084"/>
    </source>
</evidence>
<evidence type="ECO:0000259" key="6">
    <source>
        <dbReference type="Pfam" id="PF13847"/>
    </source>
</evidence>
<reference evidence="7 13" key="1">
    <citation type="journal article" date="2014" name="J. Bacteriol.">
        <title>Role of an Archaeal PitA Transporter in the Copper and Arsenic Resistance of Metallosphaera sedula, an Extreme Thermoacidophile.</title>
        <authorList>
            <person name="McCarthy S."/>
            <person name="Ai C."/>
            <person name="Wheaton G."/>
            <person name="Tevatia R."/>
            <person name="Eckrich V."/>
            <person name="Kelly R."/>
            <person name="Blum P."/>
        </authorList>
    </citation>
    <scope>NUCLEOTIDE SEQUENCE [LARGE SCALE GENOMIC DNA]</scope>
    <source>
        <strain evidence="7 13">CuR1</strain>
    </source>
</reference>
<keyword evidence="3 7" id="KW-0489">Methyltransferase</keyword>
<gene>
    <name evidence="7" type="ORF">HA72_2108</name>
    <name evidence="8" type="ORF">MsedA_2158</name>
    <name evidence="9" type="ORF">MsedB_2160</name>
    <name evidence="10" type="ORF">MsedC_2158</name>
    <name evidence="11" type="ORF">MsedD_2159</name>
    <name evidence="12" type="ORF">MsedE_2160</name>
</gene>
<evidence type="ECO:0000313" key="15">
    <source>
        <dbReference type="Proteomes" id="UP000061362"/>
    </source>
</evidence>
<dbReference type="PANTHER" id="PTHR43182:SF1">
    <property type="entry name" value="COBALT-PRECORRIN-7 C(5)-METHYLTRANSFERASE"/>
    <property type="match status" value="1"/>
</dbReference>
<evidence type="ECO:0000313" key="16">
    <source>
        <dbReference type="Proteomes" id="UP000062398"/>
    </source>
</evidence>
<evidence type="ECO:0000313" key="18">
    <source>
        <dbReference type="Proteomes" id="UP000068832"/>
    </source>
</evidence>
<dbReference type="Proteomes" id="UP000068832">
    <property type="component" value="Chromosome"/>
</dbReference>
<dbReference type="GO" id="GO:0009236">
    <property type="term" value="P:cobalamin biosynthetic process"/>
    <property type="evidence" value="ECO:0007669"/>
    <property type="project" value="UniProtKB-KW"/>
</dbReference>
<dbReference type="InterPro" id="IPR025714">
    <property type="entry name" value="Methyltranfer_dom"/>
</dbReference>
<keyword evidence="2" id="KW-0169">Cobalamin biosynthesis</keyword>
<reference evidence="15 16" key="2">
    <citation type="journal article" date="2015" name="Genome Announc.">
        <title>Complete Genome Sequences of Evolved Arsenate-Resistant Metallosphaera sedula Strains.</title>
        <authorList>
            <person name="Ai C."/>
            <person name="McCarthy S."/>
            <person name="Schackwitz W."/>
            <person name="Martin J."/>
            <person name="Lipzen A."/>
            <person name="Blum P."/>
        </authorList>
    </citation>
    <scope>NUCLEOTIDE SEQUENCE [LARGE SCALE GENOMIC DNA]</scope>
    <source>
        <strain evidence="10 16">ARS120-1</strain>
        <strain evidence="11 15">ARS120-2</strain>
        <strain evidence="8 18">ARS50-1</strain>
        <strain evidence="9 17">ARS50-2</strain>
    </source>
</reference>
<dbReference type="EMBL" id="CP008822">
    <property type="protein sequence ID" value="AIM28230.1"/>
    <property type="molecule type" value="Genomic_DNA"/>
</dbReference>
<evidence type="ECO:0000256" key="1">
    <source>
        <dbReference type="ARBA" id="ARBA00004953"/>
    </source>
</evidence>
<evidence type="ECO:0000256" key="5">
    <source>
        <dbReference type="ARBA" id="ARBA00022691"/>
    </source>
</evidence>
<dbReference type="EMBL" id="CP012172">
    <property type="protein sequence ID" value="AKV75415.1"/>
    <property type="molecule type" value="Genomic_DNA"/>
</dbReference>
<dbReference type="AlphaFoldDB" id="A0A088EAA1"/>
<sequence length="181" mass="20232">MFPLTDDSFFESDIPGPTRQEIRAVSISKLKVFPGCRVLEVGTGTGAIAVDLERFGCYVVSLDLKEYISRSPGRKLANNVDFVQAEFPFFSTREVFDSVFIGGTQNICGTVKLAHSLLRKGGRIVINAFTLESLGEISKALEENFHEFDVIQIFVSKAERLGKYRAFIARNPVYIFYASKD</sequence>
<dbReference type="InterPro" id="IPR029063">
    <property type="entry name" value="SAM-dependent_MTases_sf"/>
</dbReference>
<dbReference type="GO" id="GO:0008757">
    <property type="term" value="F:S-adenosylmethionine-dependent methyltransferase activity"/>
    <property type="evidence" value="ECO:0007669"/>
    <property type="project" value="InterPro"/>
</dbReference>
<evidence type="ECO:0000313" key="12">
    <source>
        <dbReference type="EMBL" id="AKV84006.1"/>
    </source>
</evidence>
<organism evidence="7 13">
    <name type="scientific">Metallosphaera sedula</name>
    <dbReference type="NCBI Taxonomy" id="43687"/>
    <lineage>
        <taxon>Archaea</taxon>
        <taxon>Thermoproteota</taxon>
        <taxon>Thermoprotei</taxon>
        <taxon>Sulfolobales</taxon>
        <taxon>Sulfolobaceae</taxon>
        <taxon>Metallosphaera</taxon>
    </lineage>
</organism>
<name>A0A088EAA1_9CREN</name>
<dbReference type="Pfam" id="PF13847">
    <property type="entry name" value="Methyltransf_31"/>
    <property type="match status" value="1"/>
</dbReference>
<dbReference type="SUPFAM" id="SSF53335">
    <property type="entry name" value="S-adenosyl-L-methionine-dependent methyltransferases"/>
    <property type="match status" value="1"/>
</dbReference>
<evidence type="ECO:0000313" key="14">
    <source>
        <dbReference type="Proteomes" id="UP000056255"/>
    </source>
</evidence>
<dbReference type="Gene3D" id="3.40.50.150">
    <property type="entry name" value="Vaccinia Virus protein VP39"/>
    <property type="match status" value="1"/>
</dbReference>
<dbReference type="Proteomes" id="UP000062475">
    <property type="component" value="Chromosome"/>
</dbReference>
<evidence type="ECO:0000256" key="4">
    <source>
        <dbReference type="ARBA" id="ARBA00022679"/>
    </source>
</evidence>
<protein>
    <submittedName>
        <fullName evidence="7 8">Precorrin-6B methylase</fullName>
    </submittedName>
</protein>
<dbReference type="CDD" id="cd02440">
    <property type="entry name" value="AdoMet_MTases"/>
    <property type="match status" value="1"/>
</dbReference>
<evidence type="ECO:0000313" key="11">
    <source>
        <dbReference type="EMBL" id="AKV81773.1"/>
    </source>
</evidence>
<dbReference type="EMBL" id="CP012173">
    <property type="protein sequence ID" value="AKV77278.1"/>
    <property type="molecule type" value="Genomic_DNA"/>
</dbReference>
<keyword evidence="5" id="KW-0949">S-adenosyl-L-methionine</keyword>
<accession>A0A088EAA1</accession>
<reference evidence="12 14" key="3">
    <citation type="submission" date="2015-07" db="EMBL/GenBank/DDBJ databases">
        <title>Physiological, transcriptional responses and genome re-sequencing of acid resistant extremely thermoacidophilic Metallosphaera sedula SARC-M1.</title>
        <authorList>
            <person name="Ai C."/>
            <person name="McCarthy S."/>
            <person name="Eckrich V."/>
            <person name="Rudrappa D."/>
            <person name="Qiu G."/>
            <person name="Blum P."/>
        </authorList>
    </citation>
    <scope>NUCLEOTIDE SEQUENCE [LARGE SCALE GENOMIC DNA]</scope>
    <source>
        <strain evidence="12 14">SARC-M1</strain>
    </source>
</reference>
<feature type="domain" description="Methyltransferase" evidence="6">
    <location>
        <begin position="34"/>
        <end position="145"/>
    </location>
</feature>
<dbReference type="EMBL" id="CP012176">
    <property type="protein sequence ID" value="AKV84006.1"/>
    <property type="molecule type" value="Genomic_DNA"/>
</dbReference>
<evidence type="ECO:0000313" key="8">
    <source>
        <dbReference type="EMBL" id="AKV75415.1"/>
    </source>
</evidence>
<proteinExistence type="predicted"/>
<dbReference type="RefSeq" id="WP_012022034.1">
    <property type="nucleotide sequence ID" value="NZ_AP019770.1"/>
</dbReference>
<dbReference type="EMBL" id="CP012174">
    <property type="protein sequence ID" value="AKV79528.1"/>
    <property type="molecule type" value="Genomic_DNA"/>
</dbReference>
<dbReference type="InterPro" id="IPR050714">
    <property type="entry name" value="Cobalamin_biosynth_MTase"/>
</dbReference>
<dbReference type="GO" id="GO:0032259">
    <property type="term" value="P:methylation"/>
    <property type="evidence" value="ECO:0007669"/>
    <property type="project" value="UniProtKB-KW"/>
</dbReference>
<dbReference type="Proteomes" id="UP000062398">
    <property type="component" value="Chromosome"/>
</dbReference>
<dbReference type="OMA" id="RCKFVYA"/>
<keyword evidence="4" id="KW-0808">Transferase</keyword>
<dbReference type="OrthoDB" id="6027at2157"/>
<dbReference type="EMBL" id="CP012175">
    <property type="protein sequence ID" value="AKV81773.1"/>
    <property type="molecule type" value="Genomic_DNA"/>
</dbReference>
<evidence type="ECO:0000313" key="7">
    <source>
        <dbReference type="EMBL" id="AIM28230.1"/>
    </source>
</evidence>
<evidence type="ECO:0000313" key="10">
    <source>
        <dbReference type="EMBL" id="AKV79528.1"/>
    </source>
</evidence>
<dbReference type="Proteomes" id="UP000029084">
    <property type="component" value="Chromosome"/>
</dbReference>
<evidence type="ECO:0000256" key="2">
    <source>
        <dbReference type="ARBA" id="ARBA00022573"/>
    </source>
</evidence>
<comment type="pathway">
    <text evidence="1">Cofactor biosynthesis; adenosylcobalamin biosynthesis.</text>
</comment>